<protein>
    <recommendedName>
        <fullName evidence="3">DGQHR domain-containing protein</fullName>
    </recommendedName>
</protein>
<dbReference type="OrthoDB" id="7831443at2"/>
<dbReference type="EMBL" id="RXNV01000005">
    <property type="protein sequence ID" value="RTR31648.1"/>
    <property type="molecule type" value="Genomic_DNA"/>
</dbReference>
<evidence type="ECO:0000313" key="2">
    <source>
        <dbReference type="Proteomes" id="UP000282060"/>
    </source>
</evidence>
<dbReference type="InterPro" id="IPR017642">
    <property type="entry name" value="DNA_S_mod_DndB"/>
</dbReference>
<dbReference type="Proteomes" id="UP000282060">
    <property type="component" value="Unassembled WGS sequence"/>
</dbReference>
<dbReference type="Pfam" id="PF14072">
    <property type="entry name" value="DndB"/>
    <property type="match status" value="1"/>
</dbReference>
<reference evidence="1 2" key="1">
    <citation type="submission" date="2018-12" db="EMBL/GenBank/DDBJ databases">
        <authorList>
            <person name="Yu L."/>
        </authorList>
    </citation>
    <scope>NUCLEOTIDE SEQUENCE [LARGE SCALE GENOMIC DNA]</scope>
    <source>
        <strain evidence="1 2">HAW-EB5</strain>
    </source>
</reference>
<keyword evidence="2" id="KW-1185">Reference proteome</keyword>
<dbReference type="AlphaFoldDB" id="A0A3S0KPQ4"/>
<evidence type="ECO:0008006" key="3">
    <source>
        <dbReference type="Google" id="ProtNLM"/>
    </source>
</evidence>
<name>A0A3S0KPQ4_9GAMM</name>
<accession>A0A3S0KPQ4</accession>
<organism evidence="1 2">
    <name type="scientific">Shewanella atlantica</name>
    <dbReference type="NCBI Taxonomy" id="271099"/>
    <lineage>
        <taxon>Bacteria</taxon>
        <taxon>Pseudomonadati</taxon>
        <taxon>Pseudomonadota</taxon>
        <taxon>Gammaproteobacteria</taxon>
        <taxon>Alteromonadales</taxon>
        <taxon>Shewanellaceae</taxon>
        <taxon>Shewanella</taxon>
    </lineage>
</organism>
<gene>
    <name evidence="1" type="ORF">EKG39_13110</name>
</gene>
<comment type="caution">
    <text evidence="1">The sequence shown here is derived from an EMBL/GenBank/DDBJ whole genome shotgun (WGS) entry which is preliminary data.</text>
</comment>
<sequence>MVTSLPLTTETHTTNPWELIKNTMELFTPSSIKGIIFSNHYLRDKKMYDSKDGNPTPISGSLGDILGAGSGNELPIMTQIAHNMGNRTFLFSLPMKSFYERSMVANERGKNGDVVAQRPLNVPHASKLAKYMLKGLVHAASFRRELEKKPESEDLASLAKLLGKQPYVSMQPLVCNLRDIDPGLSNLRGERVLAQTTGDTVGFKVWLSQNHLLYVVDGQHRRKAMELLFDFLNQSITNQSLGIKNNLLMPIKGQLDAGMVSALQEIQQVANTFATVQLECHLGLDIDQERQLFHDLNNLGKKVEASLALQFDNSNPVNVFIKEELIDDDTTLSWDIIEKDVTDWHDDQGAISRKDLVSINARLFLNKTSIGGAMPAQVDPRKELVSSFWKQVSQIPFIGVPGAKMNTVAAQPVVLKAIAKLIYDFAFGKKSNSQDLDTLLNNLTKIDFSHSNPMWRYYQLTSDEVEALELSGLKDYLPTDDEGKNRDIGQFDNLANTMRFGAKHNDIFPIIGDMIRWNLSLPNRHI</sequence>
<dbReference type="RefSeq" id="WP_126506199.1">
    <property type="nucleotide sequence ID" value="NZ_RXNV01000005.1"/>
</dbReference>
<proteinExistence type="predicted"/>
<evidence type="ECO:0000313" key="1">
    <source>
        <dbReference type="EMBL" id="RTR31648.1"/>
    </source>
</evidence>